<dbReference type="InterPro" id="IPR011333">
    <property type="entry name" value="SKP1/BTB/POZ_sf"/>
</dbReference>
<feature type="non-terminal residue" evidence="2">
    <location>
        <position position="1"/>
    </location>
</feature>
<name>A0AAV5WG04_9BILA</name>
<dbReference type="EMBL" id="BTSY01000005">
    <property type="protein sequence ID" value="GMT29415.1"/>
    <property type="molecule type" value="Genomic_DNA"/>
</dbReference>
<dbReference type="PANTHER" id="PTHR47022">
    <property type="entry name" value="BTB AND MATH DOMAIN-CONTAINING PROTEIN 36-RELATED"/>
    <property type="match status" value="1"/>
</dbReference>
<reference evidence="2" key="1">
    <citation type="submission" date="2023-10" db="EMBL/GenBank/DDBJ databases">
        <title>Genome assembly of Pristionchus species.</title>
        <authorList>
            <person name="Yoshida K."/>
            <person name="Sommer R.J."/>
        </authorList>
    </citation>
    <scope>NUCLEOTIDE SEQUENCE</scope>
    <source>
        <strain evidence="2">RS5133</strain>
    </source>
</reference>
<evidence type="ECO:0000313" key="2">
    <source>
        <dbReference type="EMBL" id="GMT29415.1"/>
    </source>
</evidence>
<organism evidence="2 3">
    <name type="scientific">Pristionchus fissidentatus</name>
    <dbReference type="NCBI Taxonomy" id="1538716"/>
    <lineage>
        <taxon>Eukaryota</taxon>
        <taxon>Metazoa</taxon>
        <taxon>Ecdysozoa</taxon>
        <taxon>Nematoda</taxon>
        <taxon>Chromadorea</taxon>
        <taxon>Rhabditida</taxon>
        <taxon>Rhabditina</taxon>
        <taxon>Diplogasteromorpha</taxon>
        <taxon>Diplogasteroidea</taxon>
        <taxon>Neodiplogasteridae</taxon>
        <taxon>Pristionchus</taxon>
    </lineage>
</organism>
<dbReference type="SMART" id="SM00225">
    <property type="entry name" value="BTB"/>
    <property type="match status" value="1"/>
</dbReference>
<evidence type="ECO:0000259" key="1">
    <source>
        <dbReference type="PROSITE" id="PS50097"/>
    </source>
</evidence>
<dbReference type="Pfam" id="PF00651">
    <property type="entry name" value="BTB"/>
    <property type="match status" value="1"/>
</dbReference>
<protein>
    <recommendedName>
        <fullName evidence="1">BTB domain-containing protein</fullName>
    </recommendedName>
</protein>
<feature type="domain" description="BTB" evidence="1">
    <location>
        <begin position="15"/>
        <end position="82"/>
    </location>
</feature>
<dbReference type="CDD" id="cd18186">
    <property type="entry name" value="BTB_POZ_ZBTB_KLHL-like"/>
    <property type="match status" value="1"/>
</dbReference>
<dbReference type="AlphaFoldDB" id="A0AAV5WG04"/>
<dbReference type="PROSITE" id="PS50097">
    <property type="entry name" value="BTB"/>
    <property type="match status" value="1"/>
</dbReference>
<dbReference type="Proteomes" id="UP001432322">
    <property type="component" value="Unassembled WGS sequence"/>
</dbReference>
<evidence type="ECO:0000313" key="3">
    <source>
        <dbReference type="Proteomes" id="UP001432322"/>
    </source>
</evidence>
<gene>
    <name evidence="2" type="ORF">PFISCL1PPCAC_20712</name>
</gene>
<proteinExistence type="predicted"/>
<accession>A0AAV5WG04</accession>
<sequence>RYHPRFDFVIPSDLTDTIFLVEGKQVHVSSQYLSLISPVFKAMFFGNFDEKNKRDIELKDVKRQEFVQLLNVIYPSFADVTGDTVWAILKLADRFEIKYAMDRAEEYLIGDMWPLAETYQFSDQFRLRK</sequence>
<dbReference type="PANTHER" id="PTHR47022:SF1">
    <property type="entry name" value="BTB AND MATH DOMAIN-CONTAINING PROTEIN 36-RELATED"/>
    <property type="match status" value="1"/>
</dbReference>
<dbReference type="SUPFAM" id="SSF54695">
    <property type="entry name" value="POZ domain"/>
    <property type="match status" value="1"/>
</dbReference>
<dbReference type="Gene3D" id="3.30.710.10">
    <property type="entry name" value="Potassium Channel Kv1.1, Chain A"/>
    <property type="match status" value="1"/>
</dbReference>
<keyword evidence="3" id="KW-1185">Reference proteome</keyword>
<feature type="non-terminal residue" evidence="2">
    <location>
        <position position="129"/>
    </location>
</feature>
<comment type="caution">
    <text evidence="2">The sequence shown here is derived from an EMBL/GenBank/DDBJ whole genome shotgun (WGS) entry which is preliminary data.</text>
</comment>
<dbReference type="InterPro" id="IPR000210">
    <property type="entry name" value="BTB/POZ_dom"/>
</dbReference>